<proteinExistence type="predicted"/>
<feature type="region of interest" description="Disordered" evidence="1">
    <location>
        <begin position="1"/>
        <end position="35"/>
    </location>
</feature>
<evidence type="ECO:0000313" key="2">
    <source>
        <dbReference type="EMBL" id="GBP70458.1"/>
    </source>
</evidence>
<dbReference type="EMBL" id="BGZK01001075">
    <property type="protein sequence ID" value="GBP70458.1"/>
    <property type="molecule type" value="Genomic_DNA"/>
</dbReference>
<gene>
    <name evidence="2" type="ORF">EVAR_52799_1</name>
</gene>
<organism evidence="2 3">
    <name type="scientific">Eumeta variegata</name>
    <name type="common">Bagworm moth</name>
    <name type="synonym">Eumeta japonica</name>
    <dbReference type="NCBI Taxonomy" id="151549"/>
    <lineage>
        <taxon>Eukaryota</taxon>
        <taxon>Metazoa</taxon>
        <taxon>Ecdysozoa</taxon>
        <taxon>Arthropoda</taxon>
        <taxon>Hexapoda</taxon>
        <taxon>Insecta</taxon>
        <taxon>Pterygota</taxon>
        <taxon>Neoptera</taxon>
        <taxon>Endopterygota</taxon>
        <taxon>Lepidoptera</taxon>
        <taxon>Glossata</taxon>
        <taxon>Ditrysia</taxon>
        <taxon>Tineoidea</taxon>
        <taxon>Psychidae</taxon>
        <taxon>Oiketicinae</taxon>
        <taxon>Eumeta</taxon>
    </lineage>
</organism>
<evidence type="ECO:0000313" key="3">
    <source>
        <dbReference type="Proteomes" id="UP000299102"/>
    </source>
</evidence>
<name>A0A4C1Y3J3_EUMVA</name>
<dbReference type="AlphaFoldDB" id="A0A4C1Y3J3"/>
<dbReference type="Proteomes" id="UP000299102">
    <property type="component" value="Unassembled WGS sequence"/>
</dbReference>
<protein>
    <submittedName>
        <fullName evidence="2">Uncharacterized protein</fullName>
    </submittedName>
</protein>
<reference evidence="2 3" key="1">
    <citation type="journal article" date="2019" name="Commun. Biol.">
        <title>The bagworm genome reveals a unique fibroin gene that provides high tensile strength.</title>
        <authorList>
            <person name="Kono N."/>
            <person name="Nakamura H."/>
            <person name="Ohtoshi R."/>
            <person name="Tomita M."/>
            <person name="Numata K."/>
            <person name="Arakawa K."/>
        </authorList>
    </citation>
    <scope>NUCLEOTIDE SEQUENCE [LARGE SCALE GENOMIC DNA]</scope>
</reference>
<sequence length="179" mass="19899">MGSAGFYTRSAGADGEKADRAPGPAPPALAPPSRVGGYEKTHQDIVVMFFFYKQSFLFFTMPRPRIRVSRCPGNTNISWTLLFTAKNKSLEEDGETGLEESFLSCLDCSSTSCENRMAYSLKTCWPNRLLKGSIFIKEHTRIPYLNRKNGNLLGSLCCPSVRPSACQDPLSWERVKVSS</sequence>
<evidence type="ECO:0000256" key="1">
    <source>
        <dbReference type="SAM" id="MobiDB-lite"/>
    </source>
</evidence>
<accession>A0A4C1Y3J3</accession>
<keyword evidence="3" id="KW-1185">Reference proteome</keyword>
<comment type="caution">
    <text evidence="2">The sequence shown here is derived from an EMBL/GenBank/DDBJ whole genome shotgun (WGS) entry which is preliminary data.</text>
</comment>